<dbReference type="Proteomes" id="UP000094385">
    <property type="component" value="Unassembled WGS sequence"/>
</dbReference>
<protein>
    <submittedName>
        <fullName evidence="2">Uncharacterized protein</fullName>
    </submittedName>
</protein>
<dbReference type="EMBL" id="KV454298">
    <property type="protein sequence ID" value="ODQ71027.1"/>
    <property type="molecule type" value="Genomic_DNA"/>
</dbReference>
<feature type="region of interest" description="Disordered" evidence="1">
    <location>
        <begin position="1"/>
        <end position="23"/>
    </location>
</feature>
<organism evidence="2 3">
    <name type="scientific">Lipomyces starkeyi NRRL Y-11557</name>
    <dbReference type="NCBI Taxonomy" id="675824"/>
    <lineage>
        <taxon>Eukaryota</taxon>
        <taxon>Fungi</taxon>
        <taxon>Dikarya</taxon>
        <taxon>Ascomycota</taxon>
        <taxon>Saccharomycotina</taxon>
        <taxon>Lipomycetes</taxon>
        <taxon>Lipomycetales</taxon>
        <taxon>Lipomycetaceae</taxon>
        <taxon>Lipomyces</taxon>
    </lineage>
</organism>
<name>A0A1E3Q1X4_LIPST</name>
<keyword evidence="3" id="KW-1185">Reference proteome</keyword>
<dbReference type="AlphaFoldDB" id="A0A1E3Q1X4"/>
<sequence>MTCRSTSFVGSRQEVRTPGGAGQRRLKLDIEQSWDPEGAARWGDDFPNSVKSIWIPMRSELSDTFNRYFWLHKTAFSLSQIRMVELDEETTINEVTDEGLATVDMVTEYTKEYTARMSTSIMRFLLTFEDDYGDDLSTLIDERRPRRRWREPHEDCSWNTIRLRQGHQGAEDNPALITKFHSHNLRDVLAAALTEDGSLLPATSAKVRTTMKPYVDVVA</sequence>
<reference evidence="2 3" key="1">
    <citation type="journal article" date="2016" name="Proc. Natl. Acad. Sci. U.S.A.">
        <title>Comparative genomics of biotechnologically important yeasts.</title>
        <authorList>
            <person name="Riley R."/>
            <person name="Haridas S."/>
            <person name="Wolfe K.H."/>
            <person name="Lopes M.R."/>
            <person name="Hittinger C.T."/>
            <person name="Goeker M."/>
            <person name="Salamov A.A."/>
            <person name="Wisecaver J.H."/>
            <person name="Long T.M."/>
            <person name="Calvey C.H."/>
            <person name="Aerts A.L."/>
            <person name="Barry K.W."/>
            <person name="Choi C."/>
            <person name="Clum A."/>
            <person name="Coughlan A.Y."/>
            <person name="Deshpande S."/>
            <person name="Douglass A.P."/>
            <person name="Hanson S.J."/>
            <person name="Klenk H.-P."/>
            <person name="LaButti K.M."/>
            <person name="Lapidus A."/>
            <person name="Lindquist E.A."/>
            <person name="Lipzen A.M."/>
            <person name="Meier-Kolthoff J.P."/>
            <person name="Ohm R.A."/>
            <person name="Otillar R.P."/>
            <person name="Pangilinan J.L."/>
            <person name="Peng Y."/>
            <person name="Rokas A."/>
            <person name="Rosa C.A."/>
            <person name="Scheuner C."/>
            <person name="Sibirny A.A."/>
            <person name="Slot J.C."/>
            <person name="Stielow J.B."/>
            <person name="Sun H."/>
            <person name="Kurtzman C.P."/>
            <person name="Blackwell M."/>
            <person name="Grigoriev I.V."/>
            <person name="Jeffries T.W."/>
        </authorList>
    </citation>
    <scope>NUCLEOTIDE SEQUENCE [LARGE SCALE GENOMIC DNA]</scope>
    <source>
        <strain evidence="2 3">NRRL Y-11557</strain>
    </source>
</reference>
<evidence type="ECO:0000313" key="3">
    <source>
        <dbReference type="Proteomes" id="UP000094385"/>
    </source>
</evidence>
<accession>A0A1E3Q1X4</accession>
<feature type="compositionally biased region" description="Polar residues" evidence="1">
    <location>
        <begin position="1"/>
        <end position="10"/>
    </location>
</feature>
<gene>
    <name evidence="2" type="ORF">LIPSTDRAFT_112592</name>
</gene>
<evidence type="ECO:0000313" key="2">
    <source>
        <dbReference type="EMBL" id="ODQ71027.1"/>
    </source>
</evidence>
<evidence type="ECO:0000256" key="1">
    <source>
        <dbReference type="SAM" id="MobiDB-lite"/>
    </source>
</evidence>
<proteinExistence type="predicted"/>